<dbReference type="InterPro" id="IPR000504">
    <property type="entry name" value="RRM_dom"/>
</dbReference>
<dbReference type="CDD" id="cd00590">
    <property type="entry name" value="RRM_SF"/>
    <property type="match status" value="1"/>
</dbReference>
<feature type="region of interest" description="Disordered" evidence="2">
    <location>
        <begin position="1"/>
        <end position="54"/>
    </location>
</feature>
<dbReference type="EMBL" id="ML739326">
    <property type="protein sequence ID" value="KAE8349264.1"/>
    <property type="molecule type" value="Genomic_DNA"/>
</dbReference>
<feature type="domain" description="YTH" evidence="4">
    <location>
        <begin position="424"/>
        <end position="461"/>
    </location>
</feature>
<dbReference type="InterPro" id="IPR045168">
    <property type="entry name" value="YTH_prot"/>
</dbReference>
<feature type="domain" description="RRM" evidence="3">
    <location>
        <begin position="298"/>
        <end position="372"/>
    </location>
</feature>
<evidence type="ECO:0000256" key="2">
    <source>
        <dbReference type="SAM" id="MobiDB-lite"/>
    </source>
</evidence>
<dbReference type="PROSITE" id="PS50882">
    <property type="entry name" value="YTH"/>
    <property type="match status" value="1"/>
</dbReference>
<dbReference type="Pfam" id="PF04146">
    <property type="entry name" value="YTH"/>
    <property type="match status" value="1"/>
</dbReference>
<dbReference type="OrthoDB" id="306690at2759"/>
<dbReference type="GO" id="GO:0000398">
    <property type="term" value="P:mRNA splicing, via spliceosome"/>
    <property type="evidence" value="ECO:0007669"/>
    <property type="project" value="TreeGrafter"/>
</dbReference>
<reference evidence="6" key="1">
    <citation type="submission" date="2019-04" db="EMBL/GenBank/DDBJ databases">
        <title>Friends and foes A comparative genomics studyof 23 Aspergillus species from section Flavi.</title>
        <authorList>
            <consortium name="DOE Joint Genome Institute"/>
            <person name="Kjaerbolling I."/>
            <person name="Vesth T."/>
            <person name="Frisvad J.C."/>
            <person name="Nybo J.L."/>
            <person name="Theobald S."/>
            <person name="Kildgaard S."/>
            <person name="Isbrandt T."/>
            <person name="Kuo A."/>
            <person name="Sato A."/>
            <person name="Lyhne E.K."/>
            <person name="Kogle M.E."/>
            <person name="Wiebenga A."/>
            <person name="Kun R.S."/>
            <person name="Lubbers R.J."/>
            <person name="Makela M.R."/>
            <person name="Barry K."/>
            <person name="Chovatia M."/>
            <person name="Clum A."/>
            <person name="Daum C."/>
            <person name="Haridas S."/>
            <person name="He G."/>
            <person name="LaButti K."/>
            <person name="Lipzen A."/>
            <person name="Mondo S."/>
            <person name="Riley R."/>
            <person name="Salamov A."/>
            <person name="Simmons B.A."/>
            <person name="Magnuson J.K."/>
            <person name="Henrissat B."/>
            <person name="Mortensen U.H."/>
            <person name="Larsen T.O."/>
            <person name="Devries R.P."/>
            <person name="Grigoriev I.V."/>
            <person name="Machida M."/>
            <person name="Baker S.E."/>
            <person name="Andersen M.R."/>
        </authorList>
    </citation>
    <scope>NUCLEOTIDE SEQUENCE [LARGE SCALE GENOMIC DNA]</scope>
    <source>
        <strain evidence="6">CBS 553.77</strain>
    </source>
</reference>
<organism evidence="5 6">
    <name type="scientific">Aspergillus coremiiformis</name>
    <dbReference type="NCBI Taxonomy" id="138285"/>
    <lineage>
        <taxon>Eukaryota</taxon>
        <taxon>Fungi</taxon>
        <taxon>Dikarya</taxon>
        <taxon>Ascomycota</taxon>
        <taxon>Pezizomycotina</taxon>
        <taxon>Eurotiomycetes</taxon>
        <taxon>Eurotiomycetidae</taxon>
        <taxon>Eurotiales</taxon>
        <taxon>Aspergillaceae</taxon>
        <taxon>Aspergillus</taxon>
        <taxon>Aspergillus subgen. Circumdati</taxon>
    </lineage>
</organism>
<feature type="compositionally biased region" description="Polar residues" evidence="2">
    <location>
        <begin position="23"/>
        <end position="40"/>
    </location>
</feature>
<dbReference type="InterPro" id="IPR007275">
    <property type="entry name" value="YTH_domain"/>
</dbReference>
<feature type="compositionally biased region" description="Polar residues" evidence="2">
    <location>
        <begin position="260"/>
        <end position="283"/>
    </location>
</feature>
<keyword evidence="6" id="KW-1185">Reference proteome</keyword>
<dbReference type="GO" id="GO:0003729">
    <property type="term" value="F:mRNA binding"/>
    <property type="evidence" value="ECO:0007669"/>
    <property type="project" value="TreeGrafter"/>
</dbReference>
<feature type="region of interest" description="Disordered" evidence="2">
    <location>
        <begin position="378"/>
        <end position="401"/>
    </location>
</feature>
<proteinExistence type="predicted"/>
<gene>
    <name evidence="5" type="ORF">BDV28DRAFT_152052</name>
</gene>
<dbReference type="SMART" id="SM00360">
    <property type="entry name" value="RRM"/>
    <property type="match status" value="1"/>
</dbReference>
<dbReference type="PROSITE" id="PS50102">
    <property type="entry name" value="RRM"/>
    <property type="match status" value="1"/>
</dbReference>
<dbReference type="PANTHER" id="PTHR12357:SF3">
    <property type="entry name" value="YTH DOMAIN-CONTAINING PROTEIN 1"/>
    <property type="match status" value="1"/>
</dbReference>
<dbReference type="GO" id="GO:1990247">
    <property type="term" value="F:N6-methyladenosine-containing RNA reader activity"/>
    <property type="evidence" value="ECO:0007669"/>
    <property type="project" value="TreeGrafter"/>
</dbReference>
<dbReference type="InterPro" id="IPR012677">
    <property type="entry name" value="Nucleotide-bd_a/b_plait_sf"/>
</dbReference>
<dbReference type="Proteomes" id="UP000327118">
    <property type="component" value="Unassembled WGS sequence"/>
</dbReference>
<sequence>MTNSTDNFAASGKLNSRGEAPGTSVSPESNKVHISTTAARQSDIESLPDTRQQNIHQYPEHVQTYMRYNDRGTPSATLSMSDMGSTLPGYQAHTVVFDQHTTSQHFIPTGPGHGVIYSQMYPLPVHPDTAPNMNMPFNSPYSQAYPHYSHYAPHHQQHQHMPLQHSNLGYQPLGYHMSAHLGPPTAGYGQTYYTSPPYAAIHGQSAVQANVTTHFNPYGPSHNIKDTFAKGSAALSKETKSRTLDSGYDVSKTIVDGSTPMKSAQARPSTVDSTALPTNSPGLTTWRGPPRKPKQTGHALWVGNLPPGTEINGLKDYFSQHATKDVESVFLISKSNCAFVNYKTETACLAALSRFHDSKFHGARLVCRLRRGSMFPTPQHDSSSISVLPCQAESGPEHTKGEETRIMPVRRIAESKDLNFRVPNRYFIVKSLSMDDLELSRQSGIWATQAHNEDNLNQAYQ</sequence>
<dbReference type="AlphaFoldDB" id="A0A5N6YUU6"/>
<accession>A0A5N6YUU6</accession>
<evidence type="ECO:0000313" key="5">
    <source>
        <dbReference type="EMBL" id="KAE8349264.1"/>
    </source>
</evidence>
<feature type="region of interest" description="Disordered" evidence="2">
    <location>
        <begin position="259"/>
        <end position="295"/>
    </location>
</feature>
<keyword evidence="1" id="KW-0694">RNA-binding</keyword>
<evidence type="ECO:0000259" key="3">
    <source>
        <dbReference type="PROSITE" id="PS50102"/>
    </source>
</evidence>
<feature type="non-terminal residue" evidence="5">
    <location>
        <position position="461"/>
    </location>
</feature>
<dbReference type="GO" id="GO:0005654">
    <property type="term" value="C:nucleoplasm"/>
    <property type="evidence" value="ECO:0007669"/>
    <property type="project" value="TreeGrafter"/>
</dbReference>
<dbReference type="Gene3D" id="3.30.70.330">
    <property type="match status" value="1"/>
</dbReference>
<dbReference type="SUPFAM" id="SSF54928">
    <property type="entry name" value="RNA-binding domain, RBD"/>
    <property type="match status" value="1"/>
</dbReference>
<dbReference type="GO" id="GO:0000381">
    <property type="term" value="P:regulation of alternative mRNA splicing, via spliceosome"/>
    <property type="evidence" value="ECO:0007669"/>
    <property type="project" value="TreeGrafter"/>
</dbReference>
<dbReference type="PANTHER" id="PTHR12357">
    <property type="entry name" value="YTH YT521-B HOMOLOGY DOMAIN-CONTAINING"/>
    <property type="match status" value="1"/>
</dbReference>
<dbReference type="InterPro" id="IPR057720">
    <property type="entry name" value="RRM_YTH1"/>
</dbReference>
<evidence type="ECO:0000259" key="4">
    <source>
        <dbReference type="PROSITE" id="PS50882"/>
    </source>
</evidence>
<dbReference type="Gene3D" id="3.10.590.10">
    <property type="entry name" value="ph1033 like domains"/>
    <property type="match status" value="1"/>
</dbReference>
<evidence type="ECO:0000256" key="1">
    <source>
        <dbReference type="PROSITE-ProRule" id="PRU00176"/>
    </source>
</evidence>
<dbReference type="Pfam" id="PF25701">
    <property type="entry name" value="RRM_YTH1"/>
    <property type="match status" value="1"/>
</dbReference>
<protein>
    <submittedName>
        <fullName evidence="5">Uncharacterized protein</fullName>
    </submittedName>
</protein>
<evidence type="ECO:0000313" key="6">
    <source>
        <dbReference type="Proteomes" id="UP000327118"/>
    </source>
</evidence>
<dbReference type="InterPro" id="IPR035979">
    <property type="entry name" value="RBD_domain_sf"/>
</dbReference>
<name>A0A5N6YUU6_9EURO</name>